<dbReference type="PIRSF" id="PIRSF010372">
    <property type="entry name" value="PaiB"/>
    <property type="match status" value="1"/>
</dbReference>
<dbReference type="SUPFAM" id="SSF50475">
    <property type="entry name" value="FMN-binding split barrel"/>
    <property type="match status" value="1"/>
</dbReference>
<accession>A0ABX5WYP9</accession>
<dbReference type="PANTHER" id="PTHR35802:SF1">
    <property type="entry name" value="PROTEASE SYNTHASE AND SPORULATION PROTEIN PAI 2"/>
    <property type="match status" value="1"/>
</dbReference>
<dbReference type="EMBL" id="CP041614">
    <property type="protein sequence ID" value="QDO83926.1"/>
    <property type="molecule type" value="Genomic_DNA"/>
</dbReference>
<keyword evidence="2" id="KW-1185">Reference proteome</keyword>
<sequence>MYIPPPMKMDNQQQVFDLIEQFSFGVIVSNIEGLEASHLPFMLDRGHGNKGRLLCHFAKANPQWKDLAEREVLVVFSGPHSYISPSWYANYPAVPTWNYSAVHVKGMVKISSKQDTAQLVKNMSAKYEPDLLDKHDIMSPEVIDKLSGAIVGLSIEISEIQGKFKLGQHRKIDDQQGVFKALSESDHNDAQQLARYMAALGMGLGKV</sequence>
<organism evidence="1 2">
    <name type="scientific">Shewanella psychropiezotolerans</name>
    <dbReference type="NCBI Taxonomy" id="2593655"/>
    <lineage>
        <taxon>Bacteria</taxon>
        <taxon>Pseudomonadati</taxon>
        <taxon>Pseudomonadota</taxon>
        <taxon>Gammaproteobacteria</taxon>
        <taxon>Alteromonadales</taxon>
        <taxon>Shewanellaceae</taxon>
        <taxon>Shewanella</taxon>
    </lineage>
</organism>
<dbReference type="RefSeq" id="WP_144046292.1">
    <property type="nucleotide sequence ID" value="NZ_CP041614.1"/>
</dbReference>
<protein>
    <submittedName>
        <fullName evidence="1">FMN-binding negative transcriptional regulator</fullName>
    </submittedName>
</protein>
<dbReference type="InterPro" id="IPR012349">
    <property type="entry name" value="Split_barrel_FMN-bd"/>
</dbReference>
<evidence type="ECO:0000313" key="1">
    <source>
        <dbReference type="EMBL" id="QDO83926.1"/>
    </source>
</evidence>
<proteinExistence type="predicted"/>
<gene>
    <name evidence="1" type="ORF">FM037_12600</name>
</gene>
<dbReference type="Pfam" id="PF04299">
    <property type="entry name" value="FMN_bind_2"/>
    <property type="match status" value="1"/>
</dbReference>
<dbReference type="Proteomes" id="UP000315947">
    <property type="component" value="Chromosome"/>
</dbReference>
<evidence type="ECO:0000313" key="2">
    <source>
        <dbReference type="Proteomes" id="UP000315947"/>
    </source>
</evidence>
<reference evidence="1 2" key="1">
    <citation type="submission" date="2019-07" db="EMBL/GenBank/DDBJ databases">
        <title>Shewanella sp. YLB-06 whole genomic sequence.</title>
        <authorList>
            <person name="Yu L."/>
        </authorList>
    </citation>
    <scope>NUCLEOTIDE SEQUENCE [LARGE SCALE GENOMIC DNA]</scope>
    <source>
        <strain evidence="1 2">YLB-06</strain>
    </source>
</reference>
<dbReference type="PANTHER" id="PTHR35802">
    <property type="entry name" value="PROTEASE SYNTHASE AND SPORULATION PROTEIN PAI 2"/>
    <property type="match status" value="1"/>
</dbReference>
<name>A0ABX5WYP9_9GAMM</name>
<dbReference type="InterPro" id="IPR007396">
    <property type="entry name" value="TR_PAI2-type"/>
</dbReference>
<dbReference type="Gene3D" id="2.30.110.10">
    <property type="entry name" value="Electron Transport, Fmn-binding Protein, Chain A"/>
    <property type="match status" value="1"/>
</dbReference>